<name>A0A2W6MWK4_9HELI</name>
<dbReference type="RefSeq" id="WP_111229097.1">
    <property type="nucleotide sequence ID" value="NZ_NBIU01000003.1"/>
</dbReference>
<dbReference type="OrthoDB" id="5324925at2"/>
<feature type="transmembrane region" description="Helical" evidence="1">
    <location>
        <begin position="12"/>
        <end position="32"/>
    </location>
</feature>
<dbReference type="EMBL" id="NBIU01000003">
    <property type="protein sequence ID" value="PZT48787.1"/>
    <property type="molecule type" value="Genomic_DNA"/>
</dbReference>
<comment type="caution">
    <text evidence="2">The sequence shown here is derived from an EMBL/GenBank/DDBJ whole genome shotgun (WGS) entry which is preliminary data.</text>
</comment>
<evidence type="ECO:0000256" key="1">
    <source>
        <dbReference type="SAM" id="Phobius"/>
    </source>
</evidence>
<keyword evidence="1" id="KW-0472">Membrane</keyword>
<evidence type="ECO:0000313" key="2">
    <source>
        <dbReference type="EMBL" id="PZT48787.1"/>
    </source>
</evidence>
<feature type="transmembrane region" description="Helical" evidence="1">
    <location>
        <begin position="39"/>
        <end position="65"/>
    </location>
</feature>
<keyword evidence="1" id="KW-0812">Transmembrane</keyword>
<dbReference type="Proteomes" id="UP000249746">
    <property type="component" value="Unassembled WGS sequence"/>
</dbReference>
<organism evidence="2 3">
    <name type="scientific">Helicobacter valdiviensis</name>
    <dbReference type="NCBI Taxonomy" id="1458358"/>
    <lineage>
        <taxon>Bacteria</taxon>
        <taxon>Pseudomonadati</taxon>
        <taxon>Campylobacterota</taxon>
        <taxon>Epsilonproteobacteria</taxon>
        <taxon>Campylobacterales</taxon>
        <taxon>Helicobacteraceae</taxon>
        <taxon>Helicobacter</taxon>
    </lineage>
</organism>
<proteinExistence type="predicted"/>
<feature type="transmembrane region" description="Helical" evidence="1">
    <location>
        <begin position="71"/>
        <end position="91"/>
    </location>
</feature>
<sequence>MQPFFLVLKSHFFLSLPLVLPPLINLFALFFYTSHTRKLHILAVVAPAYYSLLAGSIFSGLVVWAMLGFVFSVYVFLMLLCWLISFFLEIFRHIKQKRIVKQGADIKTRERFFFFAKAKYLFDFSAFAVLLLWKFL</sequence>
<keyword evidence="3" id="KW-1185">Reference proteome</keyword>
<protein>
    <submittedName>
        <fullName evidence="2">Uncharacterized protein</fullName>
    </submittedName>
</protein>
<evidence type="ECO:0000313" key="3">
    <source>
        <dbReference type="Proteomes" id="UP000249746"/>
    </source>
</evidence>
<feature type="transmembrane region" description="Helical" evidence="1">
    <location>
        <begin position="112"/>
        <end position="133"/>
    </location>
</feature>
<gene>
    <name evidence="2" type="ORF">B6S12_01670</name>
</gene>
<reference evidence="2 3" key="1">
    <citation type="submission" date="2017-03" db="EMBL/GenBank/DDBJ databases">
        <title>Genomic and clinical evidence uncovers the enterohepatic species Helicobacter valdiviensis as a potential human intestinal pathogen.</title>
        <authorList>
            <person name="Fresia P."/>
            <person name="Jara R."/>
            <person name="Sierra R."/>
            <person name="Ferres I."/>
            <person name="Greif G."/>
            <person name="Iraola G."/>
            <person name="Collado L."/>
        </authorList>
    </citation>
    <scope>NUCLEOTIDE SEQUENCE [LARGE SCALE GENOMIC DNA]</scope>
    <source>
        <strain evidence="2 3">WBE14</strain>
    </source>
</reference>
<dbReference type="AlphaFoldDB" id="A0A2W6MWK4"/>
<keyword evidence="1" id="KW-1133">Transmembrane helix</keyword>
<accession>A0A2W6MWK4</accession>